<dbReference type="STRING" id="37293.ENSANAP00000011157"/>
<keyword evidence="4" id="KW-0472">Membrane</keyword>
<dbReference type="GO" id="GO:0007179">
    <property type="term" value="P:transforming growth factor beta receptor signaling pathway"/>
    <property type="evidence" value="ECO:0007669"/>
    <property type="project" value="Ensembl"/>
</dbReference>
<feature type="transmembrane region" description="Helical" evidence="4">
    <location>
        <begin position="369"/>
        <end position="396"/>
    </location>
</feature>
<gene>
    <name evidence="6" type="primary">ENG</name>
</gene>
<name>A0A2K5CR45_AOTNA</name>
<dbReference type="Ensembl" id="ENSANAT00000028964.1">
    <property type="protein sequence ID" value="ENSANAP00000011157.1"/>
    <property type="gene ID" value="ENSANAG00000023541.1"/>
</dbReference>
<feature type="domain" description="ZP-N" evidence="5">
    <location>
        <begin position="165"/>
        <end position="247"/>
    </location>
</feature>
<dbReference type="GO" id="GO:0006355">
    <property type="term" value="P:regulation of DNA-templated transcription"/>
    <property type="evidence" value="ECO:0007669"/>
    <property type="project" value="Ensembl"/>
</dbReference>
<dbReference type="GO" id="GO:0050431">
    <property type="term" value="F:transforming growth factor beta binding"/>
    <property type="evidence" value="ECO:0007669"/>
    <property type="project" value="Ensembl"/>
</dbReference>
<dbReference type="Gene3D" id="2.60.40.3210">
    <property type="entry name" value="Zona pellucida, ZP-N domain"/>
    <property type="match status" value="1"/>
</dbReference>
<evidence type="ECO:0000256" key="3">
    <source>
        <dbReference type="SAM" id="MobiDB-lite"/>
    </source>
</evidence>
<dbReference type="PANTHER" id="PTHR14002">
    <property type="entry name" value="ENDOGLIN/TGF-BETA RECEPTOR TYPE III"/>
    <property type="match status" value="1"/>
</dbReference>
<dbReference type="GO" id="GO:0005114">
    <property type="term" value="F:type II transforming growth factor beta receptor binding"/>
    <property type="evidence" value="ECO:0007669"/>
    <property type="project" value="Ensembl"/>
</dbReference>
<dbReference type="GO" id="GO:0060391">
    <property type="term" value="P:positive regulation of SMAD protein signal transduction"/>
    <property type="evidence" value="ECO:0007669"/>
    <property type="project" value="Ensembl"/>
</dbReference>
<keyword evidence="4" id="KW-0812">Transmembrane</keyword>
<proteinExistence type="predicted"/>
<keyword evidence="4" id="KW-1133">Transmembrane helix</keyword>
<keyword evidence="7" id="KW-1185">Reference proteome</keyword>
<dbReference type="GO" id="GO:0036122">
    <property type="term" value="F:BMP binding"/>
    <property type="evidence" value="ECO:0007669"/>
    <property type="project" value="Ensembl"/>
</dbReference>
<dbReference type="GO" id="GO:0051897">
    <property type="term" value="P:positive regulation of phosphatidylinositol 3-kinase/protein kinase B signal transduction"/>
    <property type="evidence" value="ECO:0007669"/>
    <property type="project" value="Ensembl"/>
</dbReference>
<evidence type="ECO:0000256" key="4">
    <source>
        <dbReference type="SAM" id="Phobius"/>
    </source>
</evidence>
<evidence type="ECO:0000256" key="1">
    <source>
        <dbReference type="ARBA" id="ARBA00022729"/>
    </source>
</evidence>
<dbReference type="GO" id="GO:0009897">
    <property type="term" value="C:external side of plasma membrane"/>
    <property type="evidence" value="ECO:0007669"/>
    <property type="project" value="Ensembl"/>
</dbReference>
<dbReference type="GeneTree" id="ENSGT00530000063861"/>
<evidence type="ECO:0000256" key="2">
    <source>
        <dbReference type="ARBA" id="ARBA00023157"/>
    </source>
</evidence>
<dbReference type="GO" id="GO:0016604">
    <property type="term" value="C:nuclear body"/>
    <property type="evidence" value="ECO:0007669"/>
    <property type="project" value="Ensembl"/>
</dbReference>
<evidence type="ECO:0000313" key="7">
    <source>
        <dbReference type="Proteomes" id="UP000233020"/>
    </source>
</evidence>
<dbReference type="PANTHER" id="PTHR14002:SF1">
    <property type="entry name" value="ENDOGLIN"/>
    <property type="match status" value="1"/>
</dbReference>
<reference evidence="6" key="2">
    <citation type="submission" date="2025-09" db="UniProtKB">
        <authorList>
            <consortium name="Ensembl"/>
        </authorList>
    </citation>
    <scope>IDENTIFICATION</scope>
</reference>
<sequence>EASQDMGRRLEWRPRTHLVQGCRLEGVAGYKEAYILRVLPSHSLVGPRTVTVKVELGPPYVSWLIDANHNMQIWTTGEYSFKIFPEKNIRGFDLPDTPQGLLEEAKLLNASVVASFVELPLASVVSLRAPSCGGRLQTSPAPIQTTPPKDTCSPELLMTLIQTTCADDIMTLVLKKQLVAALRCTITGLTLGDSSCQAEDSGDQFVLRSTYSSCGMVVTANMISNEDVVLSSSSVPGRPMPSEISRQQQIAHGTWPYLSVQVKMSPPIPELLLELDSCHLDLGPEGGTMELIQGRMAKSSCVNLLSPSPEGDPRFSFLFHVYTAPIPKAGTLRCTVALRPKTGSQEFRSTVFMRLNISPDLSGCTSKGLLLPAVLGITFGAFLIGALLTAALWYIYSHTRPPRKREPVVAVAAPASSESSSTNHSIGSTQSTPCSTSSMA</sequence>
<dbReference type="GO" id="GO:0005534">
    <property type="term" value="F:galactose binding"/>
    <property type="evidence" value="ECO:0007669"/>
    <property type="project" value="Ensembl"/>
</dbReference>
<dbReference type="OMA" id="MKGTHER"/>
<evidence type="ECO:0000259" key="5">
    <source>
        <dbReference type="Pfam" id="PF23344"/>
    </source>
</evidence>
<dbReference type="GO" id="GO:0030546">
    <property type="term" value="F:signaling receptor activator activity"/>
    <property type="evidence" value="ECO:0007669"/>
    <property type="project" value="Ensembl"/>
</dbReference>
<dbReference type="GO" id="GO:0030513">
    <property type="term" value="P:positive regulation of BMP signaling pathway"/>
    <property type="evidence" value="ECO:0007669"/>
    <property type="project" value="Ensembl"/>
</dbReference>
<keyword evidence="2" id="KW-1015">Disulfide bond</keyword>
<evidence type="ECO:0000313" key="6">
    <source>
        <dbReference type="Ensembl" id="ENSANAP00000011157.1"/>
    </source>
</evidence>
<dbReference type="GO" id="GO:0042802">
    <property type="term" value="F:identical protein binding"/>
    <property type="evidence" value="ECO:0007669"/>
    <property type="project" value="Ensembl"/>
</dbReference>
<dbReference type="GO" id="GO:0043235">
    <property type="term" value="C:receptor complex"/>
    <property type="evidence" value="ECO:0007669"/>
    <property type="project" value="Ensembl"/>
</dbReference>
<dbReference type="GO" id="GO:0017015">
    <property type="term" value="P:regulation of transforming growth factor beta receptor signaling pathway"/>
    <property type="evidence" value="ECO:0007669"/>
    <property type="project" value="Ensembl"/>
</dbReference>
<protein>
    <submittedName>
        <fullName evidence="6">Endoglin</fullName>
    </submittedName>
</protein>
<dbReference type="GO" id="GO:0015026">
    <property type="term" value="F:coreceptor activity"/>
    <property type="evidence" value="ECO:0007669"/>
    <property type="project" value="Ensembl"/>
</dbReference>
<dbReference type="GO" id="GO:0034713">
    <property type="term" value="F:type I transforming growth factor beta receptor binding"/>
    <property type="evidence" value="ECO:0007669"/>
    <property type="project" value="Ensembl"/>
</dbReference>
<dbReference type="GO" id="GO:0005615">
    <property type="term" value="C:extracellular space"/>
    <property type="evidence" value="ECO:0007669"/>
    <property type="project" value="Ensembl"/>
</dbReference>
<accession>A0A2K5CR45</accession>
<keyword evidence="1" id="KW-0732">Signal</keyword>
<dbReference type="GO" id="GO:0005539">
    <property type="term" value="F:glycosaminoglycan binding"/>
    <property type="evidence" value="ECO:0007669"/>
    <property type="project" value="Ensembl"/>
</dbReference>
<feature type="compositionally biased region" description="Polar residues" evidence="3">
    <location>
        <begin position="422"/>
        <end position="440"/>
    </location>
</feature>
<feature type="region of interest" description="Disordered" evidence="3">
    <location>
        <begin position="407"/>
        <end position="440"/>
    </location>
</feature>
<dbReference type="InterPro" id="IPR055356">
    <property type="entry name" value="ZP-N"/>
</dbReference>
<dbReference type="GO" id="GO:0022009">
    <property type="term" value="P:central nervous system vasculogenesis"/>
    <property type="evidence" value="ECO:0007669"/>
    <property type="project" value="Ensembl"/>
</dbReference>
<dbReference type="AlphaFoldDB" id="A0A2K5CR45"/>
<organism evidence="6 7">
    <name type="scientific">Aotus nancymaae</name>
    <name type="common">Ma's night monkey</name>
    <dbReference type="NCBI Taxonomy" id="37293"/>
    <lineage>
        <taxon>Eukaryota</taxon>
        <taxon>Metazoa</taxon>
        <taxon>Chordata</taxon>
        <taxon>Craniata</taxon>
        <taxon>Vertebrata</taxon>
        <taxon>Euteleostomi</taxon>
        <taxon>Mammalia</taxon>
        <taxon>Eutheria</taxon>
        <taxon>Euarchontoglires</taxon>
        <taxon>Primates</taxon>
        <taxon>Haplorrhini</taxon>
        <taxon>Platyrrhini</taxon>
        <taxon>Aotidae</taxon>
        <taxon>Aotus</taxon>
    </lineage>
</organism>
<feature type="compositionally biased region" description="Low complexity" evidence="3">
    <location>
        <begin position="408"/>
        <end position="421"/>
    </location>
</feature>
<reference evidence="6" key="1">
    <citation type="submission" date="2025-08" db="UniProtKB">
        <authorList>
            <consortium name="Ensembl"/>
        </authorList>
    </citation>
    <scope>IDENTIFICATION</scope>
</reference>
<dbReference type="GO" id="GO:0030336">
    <property type="term" value="P:negative regulation of cell migration"/>
    <property type="evidence" value="ECO:0007669"/>
    <property type="project" value="Ensembl"/>
</dbReference>
<dbReference type="Proteomes" id="UP000233020">
    <property type="component" value="Unplaced"/>
</dbReference>
<dbReference type="Pfam" id="PF23344">
    <property type="entry name" value="ZP-N"/>
    <property type="match status" value="1"/>
</dbReference>